<gene>
    <name evidence="1" type="ORF">AT03_11580</name>
</gene>
<dbReference type="InterPro" id="IPR019289">
    <property type="entry name" value="Phage_tail_E/E"/>
</dbReference>
<name>A0A097R2L6_HAFAL</name>
<proteinExistence type="predicted"/>
<reference evidence="1 2" key="1">
    <citation type="journal article" date="2014" name="Gut Pathog.">
        <title>Gene clusters of Hafnia alvei strain FB1 important in survival and pathogenesis: a draft genome perspective.</title>
        <authorList>
            <person name="Tan J.Y."/>
            <person name="Yin W.F."/>
            <person name="Chan K.G."/>
        </authorList>
    </citation>
    <scope>NUCLEOTIDE SEQUENCE [LARGE SCALE GENOMIC DNA]</scope>
    <source>
        <strain evidence="1 2">FB1</strain>
    </source>
</reference>
<evidence type="ECO:0000313" key="2">
    <source>
        <dbReference type="Proteomes" id="UP000029986"/>
    </source>
</evidence>
<dbReference type="AlphaFoldDB" id="A0A097R2L6"/>
<dbReference type="KEGG" id="hav:AT03_11580"/>
<dbReference type="HOGENOM" id="CLU_150496_1_1_6"/>
<organism evidence="1 2">
    <name type="scientific">Hafnia alvei FB1</name>
    <dbReference type="NCBI Taxonomy" id="1453496"/>
    <lineage>
        <taxon>Bacteria</taxon>
        <taxon>Pseudomonadati</taxon>
        <taxon>Pseudomonadota</taxon>
        <taxon>Gammaproteobacteria</taxon>
        <taxon>Enterobacterales</taxon>
        <taxon>Hafniaceae</taxon>
        <taxon>Hafnia</taxon>
    </lineage>
</organism>
<dbReference type="PATRIC" id="fig|1453496.5.peg.2341"/>
<dbReference type="Proteomes" id="UP000029986">
    <property type="component" value="Chromosome"/>
</dbReference>
<accession>A0A097R2L6</accession>
<dbReference type="Pfam" id="PF10109">
    <property type="entry name" value="Phage_TAC_7"/>
    <property type="match status" value="1"/>
</dbReference>
<keyword evidence="2" id="KW-1185">Reference proteome</keyword>
<protein>
    <submittedName>
        <fullName evidence="1">Mu-like prophage FluMu gp41 family protein</fullName>
    </submittedName>
</protein>
<sequence length="104" mass="11237">MMAKDKNTPEHVAPENDNLVTLENPIQRGDLLIEQVTVTKPNAGTLRGVSLAAVANSDVDALIKVLPRMTYPPLLESDVVKMELPDMVTLASKVIGFLSPSSVR</sequence>
<evidence type="ECO:0000313" key="1">
    <source>
        <dbReference type="EMBL" id="AIU72961.1"/>
    </source>
</evidence>
<dbReference type="eggNOG" id="ENOG5032YUV">
    <property type="taxonomic scope" value="Bacteria"/>
</dbReference>
<dbReference type="EMBL" id="CP009706">
    <property type="protein sequence ID" value="AIU72961.1"/>
    <property type="molecule type" value="Genomic_DNA"/>
</dbReference>